<proteinExistence type="predicted"/>
<organism evidence="1 2">
    <name type="scientific">Fusarium decemcellulare</name>
    <dbReference type="NCBI Taxonomy" id="57161"/>
    <lineage>
        <taxon>Eukaryota</taxon>
        <taxon>Fungi</taxon>
        <taxon>Dikarya</taxon>
        <taxon>Ascomycota</taxon>
        <taxon>Pezizomycotina</taxon>
        <taxon>Sordariomycetes</taxon>
        <taxon>Hypocreomycetidae</taxon>
        <taxon>Hypocreales</taxon>
        <taxon>Nectriaceae</taxon>
        <taxon>Fusarium</taxon>
        <taxon>Fusarium decemcellulare species complex</taxon>
    </lineage>
</organism>
<accession>A0ACC1SKJ5</accession>
<sequence>MLVIFTLALALAAKVTADPTCDILEGGPSEEAKQKAAQWMKDNYIKGQVCPEGCGVTDCAPAKCVVCDGAYVAIRNSADTSAGYCITNDELDGALQGLTGSLCIVNVKSQYLQVAYGNAADFDNGGKPWLAKPFHQAGQSVTSSFGQLTLVNLWPPLPDTMHEMRNLSDDEQLLLPDDYSSPKQASKVTSRPIYAQDRSVKPRAQKRRYWFRSLVLILYPLFVLGYFLIVVYWFIPEGSDSAVKFGRHGGSWIFYSWFLIGVIGFDLSRHGLLGVEAAMLERPFWEVPNLVALLQHSNNTWSSPSGWGRFLVGLLPGQKRDTHRLWMFLASLSIAFFLALPLSGLAMEQSDGYVNSSERPKVIGRTWDDFNSKNSRDSFANAQAAWKIGSPPTLPGFGVLYTPKGVDREEFDNLQKVPNTLPLNESLTEIFLSPQATNPVSGEAWGLRARYTCDIVESVSSLILLNPNTTSKDWQDYDGHENVFSSQLTSKGRGILDYFQWKNNIMAYGQVGFGQRSPVYNGSEVSSFGSEDLDKGDLLEYVLWQYRTKASYEEIEDFGKEVNPTIKGLSGEPIIKAKNGTWVPNTSFFSALSSIQKDIVDKPSPHDDLGPFNQSLPSEFLDMAEPIGVRCRMVSTLGYAVIDPWASTFDSFTQRSNPKFNYHISVNLVPSLGAMAASSMYEGRYFSIFPSINSRLAITQSNSEAYTGFIKPKDLQRSAMLAYATDALQLMYDGKYAFDDGWEHPNLTATEEAKVLTPGEFPILVPILIGLLGYWAVGSILLGVLYGFRRRLNETMDGYAYFRLSTDLADDIKPLLGSLISSKPHEIDALRQISGSVRRGGGDS</sequence>
<evidence type="ECO:0000313" key="2">
    <source>
        <dbReference type="Proteomes" id="UP001148629"/>
    </source>
</evidence>
<dbReference type="EMBL" id="JANRMS010000335">
    <property type="protein sequence ID" value="KAJ3541726.1"/>
    <property type="molecule type" value="Genomic_DNA"/>
</dbReference>
<gene>
    <name evidence="1" type="ORF">NM208_g4472</name>
</gene>
<protein>
    <submittedName>
        <fullName evidence="1">Uncharacterized protein</fullName>
    </submittedName>
</protein>
<name>A0ACC1SKJ5_9HYPO</name>
<keyword evidence="2" id="KW-1185">Reference proteome</keyword>
<dbReference type="Proteomes" id="UP001148629">
    <property type="component" value="Unassembled WGS sequence"/>
</dbReference>
<reference evidence="1" key="1">
    <citation type="submission" date="2022-08" db="EMBL/GenBank/DDBJ databases">
        <title>Genome Sequence of Fusarium decemcellulare.</title>
        <authorList>
            <person name="Buettner E."/>
        </authorList>
    </citation>
    <scope>NUCLEOTIDE SEQUENCE</scope>
    <source>
        <strain evidence="1">Babe19</strain>
    </source>
</reference>
<comment type="caution">
    <text evidence="1">The sequence shown here is derived from an EMBL/GenBank/DDBJ whole genome shotgun (WGS) entry which is preliminary data.</text>
</comment>
<evidence type="ECO:0000313" key="1">
    <source>
        <dbReference type="EMBL" id="KAJ3541726.1"/>
    </source>
</evidence>